<dbReference type="AlphaFoldDB" id="A0AAE0C6U9"/>
<dbReference type="Proteomes" id="UP001190700">
    <property type="component" value="Unassembled WGS sequence"/>
</dbReference>
<keyword evidence="4" id="KW-1185">Reference proteome</keyword>
<dbReference type="Gene3D" id="3.40.50.150">
    <property type="entry name" value="Vaccinia Virus protein VP39"/>
    <property type="match status" value="1"/>
</dbReference>
<dbReference type="InterPro" id="IPR029063">
    <property type="entry name" value="SAM-dependent_MTases_sf"/>
</dbReference>
<evidence type="ECO:0000313" key="2">
    <source>
        <dbReference type="EMBL" id="KAK3249482.1"/>
    </source>
</evidence>
<name>A0AAE0C6U9_9CHLO</name>
<comment type="caution">
    <text evidence="2">The sequence shown here is derived from an EMBL/GenBank/DDBJ whole genome shotgun (WGS) entry which is preliminary data.</text>
</comment>
<protein>
    <recommendedName>
        <fullName evidence="1">Methyltransferase type 11 domain-containing protein</fullName>
    </recommendedName>
</protein>
<dbReference type="InterPro" id="IPR013216">
    <property type="entry name" value="Methyltransf_11"/>
</dbReference>
<sequence>MGGLSTKWTDLSAVKQANQEAIQSKNPALAAKEWQASMRQVDAHLYNQYQSDVLKSRQTFALDKGFLDAVIDLHQDKRRWLDAGAGQCGTIAHLVSRGIIEAYGTELSNPTTTECRTYVEDGMVKQAPLHRIPFPTSHFDLVWSSEVLEHVPTEMVNGSVAELVRVAKSFEHAALAHDPMVSFVSVNRDRAGK</sequence>
<reference evidence="2 4" key="1">
    <citation type="journal article" date="2015" name="Genome Biol. Evol.">
        <title>Comparative Genomics of a Bacterivorous Green Alga Reveals Evolutionary Causalities and Consequences of Phago-Mixotrophic Mode of Nutrition.</title>
        <authorList>
            <person name="Burns J.A."/>
            <person name="Paasch A."/>
            <person name="Narechania A."/>
            <person name="Kim E."/>
        </authorList>
    </citation>
    <scope>NUCLEOTIDE SEQUENCE [LARGE SCALE GENOMIC DNA]</scope>
    <source>
        <strain evidence="2">PLY_AMNH</strain>
    </source>
</reference>
<gene>
    <name evidence="3" type="ORF">CYMTET_2560</name>
    <name evidence="2" type="ORF">CYMTET_41086</name>
</gene>
<evidence type="ECO:0000313" key="3">
    <source>
        <dbReference type="EMBL" id="KAK3290019.1"/>
    </source>
</evidence>
<dbReference type="GO" id="GO:0008757">
    <property type="term" value="F:S-adenosylmethionine-dependent methyltransferase activity"/>
    <property type="evidence" value="ECO:0007669"/>
    <property type="project" value="InterPro"/>
</dbReference>
<dbReference type="EMBL" id="LGRX02027289">
    <property type="protein sequence ID" value="KAK3249482.1"/>
    <property type="molecule type" value="Genomic_DNA"/>
</dbReference>
<dbReference type="EMBL" id="LGRX02000006">
    <property type="protein sequence ID" value="KAK3290019.1"/>
    <property type="molecule type" value="Genomic_DNA"/>
</dbReference>
<evidence type="ECO:0000259" key="1">
    <source>
        <dbReference type="Pfam" id="PF08241"/>
    </source>
</evidence>
<reference evidence="2" key="2">
    <citation type="submission" date="2023-06" db="EMBL/GenBank/DDBJ databases">
        <title>Long-read-based genome assembly of the green algal bacterivore Cymbomonas tetramitiformis.</title>
        <authorList>
            <person name="Gyaltshen Y."/>
            <person name="Rozenberg A."/>
            <person name="Paasch A."/>
            <person name="Burns J.A."/>
            <person name="Warring S."/>
            <person name="Larson R."/>
            <person name="Maurer-Alcala X."/>
            <person name="Dacks J."/>
            <person name="Kim E."/>
        </authorList>
    </citation>
    <scope>NUCLEOTIDE SEQUENCE</scope>
    <source>
        <strain evidence="2">PLY_AMNH</strain>
    </source>
</reference>
<evidence type="ECO:0000313" key="4">
    <source>
        <dbReference type="Proteomes" id="UP001190700"/>
    </source>
</evidence>
<proteinExistence type="predicted"/>
<dbReference type="Pfam" id="PF08241">
    <property type="entry name" value="Methyltransf_11"/>
    <property type="match status" value="1"/>
</dbReference>
<feature type="domain" description="Methyltransferase type 11" evidence="1">
    <location>
        <begin position="81"/>
        <end position="168"/>
    </location>
</feature>
<organism evidence="2 4">
    <name type="scientific">Cymbomonas tetramitiformis</name>
    <dbReference type="NCBI Taxonomy" id="36881"/>
    <lineage>
        <taxon>Eukaryota</taxon>
        <taxon>Viridiplantae</taxon>
        <taxon>Chlorophyta</taxon>
        <taxon>Pyramimonadophyceae</taxon>
        <taxon>Pyramimonadales</taxon>
        <taxon>Pyramimonadaceae</taxon>
        <taxon>Cymbomonas</taxon>
    </lineage>
</organism>
<accession>A0AAE0C6U9</accession>
<dbReference type="SUPFAM" id="SSF53335">
    <property type="entry name" value="S-adenosyl-L-methionine-dependent methyltransferases"/>
    <property type="match status" value="1"/>
</dbReference>